<dbReference type="PANTHER" id="PTHR40077">
    <property type="entry name" value="MEMBRANE PROTEIN-RELATED"/>
    <property type="match status" value="1"/>
</dbReference>
<dbReference type="Proteomes" id="UP000064967">
    <property type="component" value="Chromosome"/>
</dbReference>
<accession>A0A0K1Q4D6</accession>
<protein>
    <recommendedName>
        <fullName evidence="7">DUF3817 domain-containing protein</fullName>
    </recommendedName>
</protein>
<evidence type="ECO:0000256" key="1">
    <source>
        <dbReference type="ARBA" id="ARBA00004651"/>
    </source>
</evidence>
<comment type="subcellular location">
    <subcellularLocation>
        <location evidence="1">Cell membrane</location>
        <topology evidence="1">Multi-pass membrane protein</topology>
    </subcellularLocation>
</comment>
<evidence type="ECO:0000256" key="4">
    <source>
        <dbReference type="ARBA" id="ARBA00022989"/>
    </source>
</evidence>
<keyword evidence="3 6" id="KW-0812">Transmembrane</keyword>
<dbReference type="Pfam" id="PF12823">
    <property type="entry name" value="DUF3817"/>
    <property type="match status" value="1"/>
</dbReference>
<feature type="domain" description="DUF3817" evidence="7">
    <location>
        <begin position="5"/>
        <end position="91"/>
    </location>
</feature>
<evidence type="ECO:0000313" key="8">
    <source>
        <dbReference type="EMBL" id="AKV00598.1"/>
    </source>
</evidence>
<keyword evidence="4 6" id="KW-1133">Transmembrane helix</keyword>
<evidence type="ECO:0000256" key="3">
    <source>
        <dbReference type="ARBA" id="ARBA00022692"/>
    </source>
</evidence>
<evidence type="ECO:0000256" key="6">
    <source>
        <dbReference type="SAM" id="Phobius"/>
    </source>
</evidence>
<evidence type="ECO:0000256" key="5">
    <source>
        <dbReference type="ARBA" id="ARBA00023136"/>
    </source>
</evidence>
<organism evidence="8 9">
    <name type="scientific">Labilithrix luteola</name>
    <dbReference type="NCBI Taxonomy" id="1391654"/>
    <lineage>
        <taxon>Bacteria</taxon>
        <taxon>Pseudomonadati</taxon>
        <taxon>Myxococcota</taxon>
        <taxon>Polyangia</taxon>
        <taxon>Polyangiales</taxon>
        <taxon>Labilitrichaceae</taxon>
        <taxon>Labilithrix</taxon>
    </lineage>
</organism>
<dbReference type="OrthoDB" id="1121311at2"/>
<dbReference type="KEGG" id="llu:AKJ09_07261"/>
<dbReference type="EMBL" id="CP012333">
    <property type="protein sequence ID" value="AKV00598.1"/>
    <property type="molecule type" value="Genomic_DNA"/>
</dbReference>
<gene>
    <name evidence="8" type="ORF">AKJ09_07261</name>
</gene>
<sequence length="102" mass="11372">MTVIRQLRLVALLEGLSLGLLVFVGMPLKYALGMPLFVRIMGSVHGILFVTFVATLYRTALEHAWPRRRSLAALGWSFVPFGAFVLDRSLRNEPSAAEAKRD</sequence>
<dbReference type="STRING" id="1391654.AKJ09_07261"/>
<dbReference type="InterPro" id="IPR023845">
    <property type="entry name" value="DUF3817_TM"/>
</dbReference>
<feature type="transmembrane region" description="Helical" evidence="6">
    <location>
        <begin position="36"/>
        <end position="57"/>
    </location>
</feature>
<feature type="transmembrane region" description="Helical" evidence="6">
    <location>
        <begin position="7"/>
        <end position="30"/>
    </location>
</feature>
<dbReference type="RefSeq" id="WP_146651863.1">
    <property type="nucleotide sequence ID" value="NZ_CP012333.1"/>
</dbReference>
<keyword evidence="2" id="KW-1003">Cell membrane</keyword>
<dbReference type="AlphaFoldDB" id="A0A0K1Q4D6"/>
<reference evidence="8 9" key="1">
    <citation type="submission" date="2015-08" db="EMBL/GenBank/DDBJ databases">
        <authorList>
            <person name="Babu N.S."/>
            <person name="Beckwith C.J."/>
            <person name="Beseler K.G."/>
            <person name="Brison A."/>
            <person name="Carone J.V."/>
            <person name="Caskin T.P."/>
            <person name="Diamond M."/>
            <person name="Durham M.E."/>
            <person name="Foxe J.M."/>
            <person name="Go M."/>
            <person name="Henderson B.A."/>
            <person name="Jones I.B."/>
            <person name="McGettigan J.A."/>
            <person name="Micheletti S.J."/>
            <person name="Nasrallah M.E."/>
            <person name="Ortiz D."/>
            <person name="Piller C.R."/>
            <person name="Privatt S.R."/>
            <person name="Schneider S.L."/>
            <person name="Sharp S."/>
            <person name="Smith T.C."/>
            <person name="Stanton J.D."/>
            <person name="Ullery H.E."/>
            <person name="Wilson R.J."/>
            <person name="Serrano M.G."/>
            <person name="Buck G."/>
            <person name="Lee V."/>
            <person name="Wang Y."/>
            <person name="Carvalho R."/>
            <person name="Voegtly L."/>
            <person name="Shi R."/>
            <person name="Duckworth R."/>
            <person name="Johnson A."/>
            <person name="Loviza R."/>
            <person name="Walstead R."/>
            <person name="Shah Z."/>
            <person name="Kiflezghi M."/>
            <person name="Wade K."/>
            <person name="Ball S.L."/>
            <person name="Bradley K.W."/>
            <person name="Asai D.J."/>
            <person name="Bowman C.A."/>
            <person name="Russell D.A."/>
            <person name="Pope W.H."/>
            <person name="Jacobs-Sera D."/>
            <person name="Hendrix R.W."/>
            <person name="Hatfull G.F."/>
        </authorList>
    </citation>
    <scope>NUCLEOTIDE SEQUENCE [LARGE SCALE GENOMIC DNA]</scope>
    <source>
        <strain evidence="8 9">DSM 27648</strain>
    </source>
</reference>
<evidence type="ECO:0000259" key="7">
    <source>
        <dbReference type="Pfam" id="PF12823"/>
    </source>
</evidence>
<keyword evidence="5 6" id="KW-0472">Membrane</keyword>
<keyword evidence="9" id="KW-1185">Reference proteome</keyword>
<proteinExistence type="predicted"/>
<name>A0A0K1Q4D6_9BACT</name>
<dbReference type="GO" id="GO:0005886">
    <property type="term" value="C:plasma membrane"/>
    <property type="evidence" value="ECO:0007669"/>
    <property type="project" value="UniProtKB-SubCell"/>
</dbReference>
<evidence type="ECO:0000313" key="9">
    <source>
        <dbReference type="Proteomes" id="UP000064967"/>
    </source>
</evidence>
<dbReference type="NCBIfam" id="TIGR03954">
    <property type="entry name" value="integ_memb_HG"/>
    <property type="match status" value="1"/>
</dbReference>
<dbReference type="PANTHER" id="PTHR40077:SF1">
    <property type="entry name" value="MEMBRANE PROTEIN"/>
    <property type="match status" value="1"/>
</dbReference>
<evidence type="ECO:0000256" key="2">
    <source>
        <dbReference type="ARBA" id="ARBA00022475"/>
    </source>
</evidence>